<dbReference type="EMBL" id="BT137110">
    <property type="protein sequence ID" value="AFK36905.1"/>
    <property type="molecule type" value="mRNA"/>
</dbReference>
<name>I3S9G3_LOTJA</name>
<organism evidence="1">
    <name type="scientific">Lotus japonicus</name>
    <name type="common">Lotus corniculatus var. japonicus</name>
    <dbReference type="NCBI Taxonomy" id="34305"/>
    <lineage>
        <taxon>Eukaryota</taxon>
        <taxon>Viridiplantae</taxon>
        <taxon>Streptophyta</taxon>
        <taxon>Embryophyta</taxon>
        <taxon>Tracheophyta</taxon>
        <taxon>Spermatophyta</taxon>
        <taxon>Magnoliopsida</taxon>
        <taxon>eudicotyledons</taxon>
        <taxon>Gunneridae</taxon>
        <taxon>Pentapetalae</taxon>
        <taxon>rosids</taxon>
        <taxon>fabids</taxon>
        <taxon>Fabales</taxon>
        <taxon>Fabaceae</taxon>
        <taxon>Papilionoideae</taxon>
        <taxon>50 kb inversion clade</taxon>
        <taxon>NPAAA clade</taxon>
        <taxon>Hologalegina</taxon>
        <taxon>robinioid clade</taxon>
        <taxon>Loteae</taxon>
        <taxon>Lotus</taxon>
    </lineage>
</organism>
<protein>
    <submittedName>
        <fullName evidence="1">Uncharacterized protein</fullName>
    </submittedName>
</protein>
<reference evidence="1" key="1">
    <citation type="submission" date="2012-05" db="EMBL/GenBank/DDBJ databases">
        <authorList>
            <person name="Krishnakumar V."/>
            <person name="Cheung F."/>
            <person name="Xiao Y."/>
            <person name="Chan A."/>
            <person name="Moskal W.A."/>
            <person name="Town C.D."/>
        </authorList>
    </citation>
    <scope>NUCLEOTIDE SEQUENCE</scope>
</reference>
<proteinExistence type="evidence at transcript level"/>
<evidence type="ECO:0000313" key="1">
    <source>
        <dbReference type="EMBL" id="AFK36905.1"/>
    </source>
</evidence>
<dbReference type="AlphaFoldDB" id="I3S9G3"/>
<accession>I3S9G3</accession>
<sequence>MLCASADIFDRQPSDDAIGHHLELLHSVFC</sequence>